<evidence type="ECO:0000313" key="2">
    <source>
        <dbReference type="EMBL" id="PHT63050.1"/>
    </source>
</evidence>
<dbReference type="AlphaFoldDB" id="A0A2G2XZZ4"/>
<proteinExistence type="inferred from homology"/>
<dbReference type="GO" id="GO:0004528">
    <property type="term" value="F:phosphodiesterase I activity"/>
    <property type="evidence" value="ECO:0007669"/>
    <property type="project" value="UniProtKB-EC"/>
</dbReference>
<comment type="caution">
    <text evidence="2">The sequence shown here is derived from an EMBL/GenBank/DDBJ whole genome shotgun (WGS) entry which is preliminary data.</text>
</comment>
<keyword evidence="1" id="KW-0378">Hydrolase</keyword>
<dbReference type="Gramene" id="PHT63050">
    <property type="protein sequence ID" value="PHT63050"/>
    <property type="gene ID" value="T459_33070"/>
</dbReference>
<comment type="catalytic activity">
    <reaction evidence="1">
        <text>Hydrolytically removes 5'-nucleotides successively from the 3'-hydroxy termini of 3'-hydroxy-terminated oligonucleotides.</text>
        <dbReference type="EC" id="3.1.4.1"/>
    </reaction>
</comment>
<dbReference type="PANTHER" id="PTHR15749:SF4">
    <property type="entry name" value="FANCONI-ASSOCIATED NUCLEASE 1"/>
    <property type="match status" value="1"/>
</dbReference>
<keyword evidence="1" id="KW-0540">Nuclease</keyword>
<keyword evidence="1" id="KW-0227">DNA damage</keyword>
<reference evidence="2 3" key="2">
    <citation type="journal article" date="2017" name="Genome Biol.">
        <title>New reference genome sequences of hot pepper reveal the massive evolution of plant disease-resistance genes by retroduplication.</title>
        <authorList>
            <person name="Kim S."/>
            <person name="Park J."/>
            <person name="Yeom S.I."/>
            <person name="Kim Y.M."/>
            <person name="Seo E."/>
            <person name="Kim K.T."/>
            <person name="Kim M.S."/>
            <person name="Lee J.M."/>
            <person name="Cheong K."/>
            <person name="Shin H.S."/>
            <person name="Kim S.B."/>
            <person name="Han K."/>
            <person name="Lee J."/>
            <person name="Park M."/>
            <person name="Lee H.A."/>
            <person name="Lee H.Y."/>
            <person name="Lee Y."/>
            <person name="Oh S."/>
            <person name="Lee J.H."/>
            <person name="Choi E."/>
            <person name="Choi E."/>
            <person name="Lee S.E."/>
            <person name="Jeon J."/>
            <person name="Kim H."/>
            <person name="Choi G."/>
            <person name="Song H."/>
            <person name="Lee J."/>
            <person name="Lee S.C."/>
            <person name="Kwon J.K."/>
            <person name="Lee H.Y."/>
            <person name="Koo N."/>
            <person name="Hong Y."/>
            <person name="Kim R.W."/>
            <person name="Kang W.H."/>
            <person name="Huh J.H."/>
            <person name="Kang B.C."/>
            <person name="Yang T.J."/>
            <person name="Lee Y.H."/>
            <person name="Bennetzen J.L."/>
            <person name="Choi D."/>
        </authorList>
    </citation>
    <scope>NUCLEOTIDE SEQUENCE [LARGE SCALE GENOMIC DNA]</scope>
    <source>
        <strain evidence="3">cv. CM334</strain>
    </source>
</reference>
<dbReference type="GO" id="GO:0046872">
    <property type="term" value="F:metal ion binding"/>
    <property type="evidence" value="ECO:0007669"/>
    <property type="project" value="UniProtKB-KW"/>
</dbReference>
<keyword evidence="1" id="KW-0234">DNA repair</keyword>
<organism evidence="2 3">
    <name type="scientific">Capsicum annuum</name>
    <name type="common">Capsicum pepper</name>
    <dbReference type="NCBI Taxonomy" id="4072"/>
    <lineage>
        <taxon>Eukaryota</taxon>
        <taxon>Viridiplantae</taxon>
        <taxon>Streptophyta</taxon>
        <taxon>Embryophyta</taxon>
        <taxon>Tracheophyta</taxon>
        <taxon>Spermatophyta</taxon>
        <taxon>Magnoliopsida</taxon>
        <taxon>eudicotyledons</taxon>
        <taxon>Gunneridae</taxon>
        <taxon>Pentapetalae</taxon>
        <taxon>asterids</taxon>
        <taxon>lamiids</taxon>
        <taxon>Solanales</taxon>
        <taxon>Solanaceae</taxon>
        <taxon>Solanoideae</taxon>
        <taxon>Capsiceae</taxon>
        <taxon>Capsicum</taxon>
    </lineage>
</organism>
<evidence type="ECO:0000313" key="3">
    <source>
        <dbReference type="Proteomes" id="UP000222542"/>
    </source>
</evidence>
<gene>
    <name evidence="2" type="ORF">T459_33070</name>
</gene>
<dbReference type="PANTHER" id="PTHR15749">
    <property type="entry name" value="FANCONI-ASSOCIATED NUCLEASE 1"/>
    <property type="match status" value="1"/>
</dbReference>
<keyword evidence="1" id="KW-0539">Nucleus</keyword>
<dbReference type="GO" id="GO:0036297">
    <property type="term" value="P:interstrand cross-link repair"/>
    <property type="evidence" value="ECO:0007669"/>
    <property type="project" value="InterPro"/>
</dbReference>
<comment type="similarity">
    <text evidence="1">Belongs to the FAN1 family.</text>
</comment>
<dbReference type="InterPro" id="IPR033315">
    <property type="entry name" value="Fan1-like"/>
</dbReference>
<dbReference type="STRING" id="4072.A0A2G2XZZ4"/>
<keyword evidence="1" id="KW-0460">Magnesium</keyword>
<comment type="function">
    <text evidence="1">Nuclease required for the repair of DNA interstrand cross-links (ICL). Acts as a 5'-3' exonuclease that anchors at a cut end of DNA and cleaves DNA successively at every third nucleotide, allowing to excise an ICL from one strand through flanking incisions.</text>
</comment>
<dbReference type="GO" id="GO:0005634">
    <property type="term" value="C:nucleus"/>
    <property type="evidence" value="ECO:0007669"/>
    <property type="project" value="UniProtKB-SubCell"/>
</dbReference>
<keyword evidence="1" id="KW-0479">Metal-binding</keyword>
<keyword evidence="1" id="KW-0464">Manganese</keyword>
<sequence>MMDVMRLLTSHDPNLRSFGAETAPLDLETDSFYEARKGALLDKIEHGMAEELLIMSWESHVGTACRGVNWDKHSLSELRAAVTCIGGVFA</sequence>
<dbReference type="EMBL" id="AYRZ02000046">
    <property type="protein sequence ID" value="PHT63050.1"/>
    <property type="molecule type" value="Genomic_DNA"/>
</dbReference>
<evidence type="ECO:0000256" key="1">
    <source>
        <dbReference type="RuleBase" id="RU365033"/>
    </source>
</evidence>
<comment type="cofactor">
    <cofactor evidence="1">
        <name>Mg(2+)</name>
        <dbReference type="ChEBI" id="CHEBI:18420"/>
    </cofactor>
    <cofactor evidence="1">
        <name>Mn(2+)</name>
        <dbReference type="ChEBI" id="CHEBI:29035"/>
    </cofactor>
</comment>
<reference evidence="2 3" key="1">
    <citation type="journal article" date="2014" name="Nat. Genet.">
        <title>Genome sequence of the hot pepper provides insights into the evolution of pungency in Capsicum species.</title>
        <authorList>
            <person name="Kim S."/>
            <person name="Park M."/>
            <person name="Yeom S.I."/>
            <person name="Kim Y.M."/>
            <person name="Lee J.M."/>
            <person name="Lee H.A."/>
            <person name="Seo E."/>
            <person name="Choi J."/>
            <person name="Cheong K."/>
            <person name="Kim K.T."/>
            <person name="Jung K."/>
            <person name="Lee G.W."/>
            <person name="Oh S.K."/>
            <person name="Bae C."/>
            <person name="Kim S.B."/>
            <person name="Lee H.Y."/>
            <person name="Kim S.Y."/>
            <person name="Kim M.S."/>
            <person name="Kang B.C."/>
            <person name="Jo Y.D."/>
            <person name="Yang H.B."/>
            <person name="Jeong H.J."/>
            <person name="Kang W.H."/>
            <person name="Kwon J.K."/>
            <person name="Shin C."/>
            <person name="Lim J.Y."/>
            <person name="Park J.H."/>
            <person name="Huh J.H."/>
            <person name="Kim J.S."/>
            <person name="Kim B.D."/>
            <person name="Cohen O."/>
            <person name="Paran I."/>
            <person name="Suh M.C."/>
            <person name="Lee S.B."/>
            <person name="Kim Y.K."/>
            <person name="Shin Y."/>
            <person name="Noh S.J."/>
            <person name="Park J."/>
            <person name="Seo Y.S."/>
            <person name="Kwon S.Y."/>
            <person name="Kim H.A."/>
            <person name="Park J.M."/>
            <person name="Kim H.J."/>
            <person name="Choi S.B."/>
            <person name="Bosland P.W."/>
            <person name="Reeves G."/>
            <person name="Jo S.H."/>
            <person name="Lee B.W."/>
            <person name="Cho H.T."/>
            <person name="Choi H.S."/>
            <person name="Lee M.S."/>
            <person name="Yu Y."/>
            <person name="Do Choi Y."/>
            <person name="Park B.S."/>
            <person name="van Deynze A."/>
            <person name="Ashrafi H."/>
            <person name="Hill T."/>
            <person name="Kim W.T."/>
            <person name="Pai H.S."/>
            <person name="Ahn H.K."/>
            <person name="Yeam I."/>
            <person name="Giovannoni J.J."/>
            <person name="Rose J.K."/>
            <person name="Sorensen I."/>
            <person name="Lee S.J."/>
            <person name="Kim R.W."/>
            <person name="Choi I.Y."/>
            <person name="Choi B.S."/>
            <person name="Lim J.S."/>
            <person name="Lee Y.H."/>
            <person name="Choi D."/>
        </authorList>
    </citation>
    <scope>NUCLEOTIDE SEQUENCE [LARGE SCALE GENOMIC DNA]</scope>
    <source>
        <strain evidence="3">cv. CM334</strain>
    </source>
</reference>
<comment type="subcellular location">
    <subcellularLocation>
        <location evidence="1">Nucleus</location>
    </subcellularLocation>
</comment>
<name>A0A2G2XZZ4_CAPAN</name>
<dbReference type="EC" id="3.1.4.1" evidence="1"/>
<keyword evidence="3" id="KW-1185">Reference proteome</keyword>
<accession>A0A2G2XZZ4</accession>
<dbReference type="Proteomes" id="UP000222542">
    <property type="component" value="Unassembled WGS sequence"/>
</dbReference>
<protein>
    <recommendedName>
        <fullName evidence="1">Fanconi-associated nuclease</fullName>
        <ecNumber evidence="1">3.1.4.1</ecNumber>
    </recommendedName>
</protein>